<dbReference type="STRING" id="6293.A0A1I8EX63"/>
<accession>A0A1I8EX63</accession>
<name>A0A1I8EX63_WUCBA</name>
<protein>
    <submittedName>
        <fullName evidence="2">Chromo domain-containing protein</fullName>
    </submittedName>
</protein>
<dbReference type="InterPro" id="IPR023780">
    <property type="entry name" value="Chromo_domain"/>
</dbReference>
<dbReference type="Pfam" id="PF00385">
    <property type="entry name" value="Chromo"/>
    <property type="match status" value="1"/>
</dbReference>
<dbReference type="CDD" id="cd00024">
    <property type="entry name" value="CD_CSD"/>
    <property type="match status" value="1"/>
</dbReference>
<proteinExistence type="predicted"/>
<evidence type="ECO:0000313" key="2">
    <source>
        <dbReference type="WBParaSite" id="maker-PairedContig_6110-snap-gene-0.6-mRNA-1"/>
    </source>
</evidence>
<organism evidence="2">
    <name type="scientific">Wuchereria bancrofti</name>
    <dbReference type="NCBI Taxonomy" id="6293"/>
    <lineage>
        <taxon>Eukaryota</taxon>
        <taxon>Metazoa</taxon>
        <taxon>Ecdysozoa</taxon>
        <taxon>Nematoda</taxon>
        <taxon>Chromadorea</taxon>
        <taxon>Rhabditida</taxon>
        <taxon>Spirurina</taxon>
        <taxon>Spiruromorpha</taxon>
        <taxon>Filarioidea</taxon>
        <taxon>Onchocercidae</taxon>
        <taxon>Wuchereria</taxon>
    </lineage>
</organism>
<dbReference type="WBParaSite" id="maker-PairedContig_6110-snap-gene-0.6-mRNA-1">
    <property type="protein sequence ID" value="maker-PairedContig_6110-snap-gene-0.6-mRNA-1"/>
    <property type="gene ID" value="maker-PairedContig_6110-snap-gene-0.6"/>
</dbReference>
<evidence type="ECO:0000259" key="1">
    <source>
        <dbReference type="PROSITE" id="PS50013"/>
    </source>
</evidence>
<reference evidence="2" key="1">
    <citation type="submission" date="2016-11" db="UniProtKB">
        <authorList>
            <consortium name="WormBaseParasite"/>
        </authorList>
    </citation>
    <scope>IDENTIFICATION</scope>
    <source>
        <strain evidence="2">pt0022</strain>
    </source>
</reference>
<dbReference type="PROSITE" id="PS50013">
    <property type="entry name" value="CHROMO_2"/>
    <property type="match status" value="1"/>
</dbReference>
<dbReference type="SUPFAM" id="SSF54160">
    <property type="entry name" value="Chromo domain-like"/>
    <property type="match status" value="1"/>
</dbReference>
<dbReference type="InterPro" id="IPR000953">
    <property type="entry name" value="Chromo/chromo_shadow_dom"/>
</dbReference>
<dbReference type="InterPro" id="IPR016197">
    <property type="entry name" value="Chromo-like_dom_sf"/>
</dbReference>
<dbReference type="AlphaFoldDB" id="A0A1I8EX63"/>
<dbReference type="Gene3D" id="2.40.50.40">
    <property type="match status" value="1"/>
</dbReference>
<feature type="domain" description="Chromo" evidence="1">
    <location>
        <begin position="7"/>
        <end position="50"/>
    </location>
</feature>
<sequence length="107" mass="12490">MMVMAVMKMKRELRGAVGVDINRRKKRIEYLIKWAGYDSESENTWESAENCLLLSTEFRFSIMTVNKLRQNVLSVKKEHNEILAVGRFENGHHDLMSTRMLSANVQK</sequence>